<dbReference type="GO" id="GO:0008324">
    <property type="term" value="F:monoatomic cation transmembrane transporter activity"/>
    <property type="evidence" value="ECO:0007669"/>
    <property type="project" value="InterPro"/>
</dbReference>
<dbReference type="GO" id="GO:0006813">
    <property type="term" value="P:potassium ion transport"/>
    <property type="evidence" value="ECO:0007669"/>
    <property type="project" value="InterPro"/>
</dbReference>
<dbReference type="InterPro" id="IPR006037">
    <property type="entry name" value="RCK_C"/>
</dbReference>
<keyword evidence="2" id="KW-0472">Membrane</keyword>
<feature type="domain" description="RCK C-terminal" evidence="4">
    <location>
        <begin position="497"/>
        <end position="583"/>
    </location>
</feature>
<evidence type="ECO:0000259" key="3">
    <source>
        <dbReference type="PROSITE" id="PS51201"/>
    </source>
</evidence>
<dbReference type="PROSITE" id="PS51201">
    <property type="entry name" value="RCK_N"/>
    <property type="match status" value="1"/>
</dbReference>
<feature type="transmembrane region" description="Helical" evidence="2">
    <location>
        <begin position="320"/>
        <end position="342"/>
    </location>
</feature>
<dbReference type="Pfam" id="PF02254">
    <property type="entry name" value="TrkA_N"/>
    <property type="match status" value="1"/>
</dbReference>
<keyword evidence="2" id="KW-0812">Transmembrane</keyword>
<dbReference type="InterPro" id="IPR003148">
    <property type="entry name" value="RCK_N"/>
</dbReference>
<dbReference type="AlphaFoldDB" id="A0A840W0S8"/>
<evidence type="ECO:0000256" key="1">
    <source>
        <dbReference type="SAM" id="MobiDB-lite"/>
    </source>
</evidence>
<proteinExistence type="predicted"/>
<dbReference type="SUPFAM" id="SSF51735">
    <property type="entry name" value="NAD(P)-binding Rossmann-fold domains"/>
    <property type="match status" value="2"/>
</dbReference>
<dbReference type="InterPro" id="IPR050721">
    <property type="entry name" value="Trk_Ktr_HKT_K-transport"/>
</dbReference>
<sequence>MAEPWRDRARRAVEWNWRLRSAGDPRPHYVICGKDALAYYVARALLESELPAGGARVTVVVPERYRSNGPDVAGLRGLRVVRSDRLDVATFEAAGLAGAAGLALLHQDDVGNLHAALCAQAVDQRVRQVLRMFNGTLADGVRKLVTAPVEVLSDAEMAAPAFVAAALGEVDPSSFQHRDKTLRVARRADVRPQDVVCALAHLTEAQGVELLPAEQAGADLVLAEATGQPPGTQVAARRLVRARRRRRPVAVVMGAVRGFATRKIGVAVMLVLAVIAVLGALISRAEEVSPLEALYLTLVTTLSGADPDTGKAADAQIMQVVLNLAGLALIPLITAVVVDGIVNARLALHTGRLQPARVGHVVVVGLGNVGTRVMAQLREYDVEVVAIDKEPEPRGAALARQLEVPLIVGDAALPETLAAASVADCQALVVASTDDVANLEAALAARDLRADLRVVLRLFDGDFAERVEETFALGVSRSVSYLAAPAFIGALTERAVITTIPVDRHALPVAEVPVAAGSELDGRPLDVVNRDGQVRLIARTPAGGVKTIWWKDLDPRQVIFAGDRLTVVARRRGLDWLTRQCAPPAPGKVTLPPGHVGSVSRPVPTPSGAVPAAPAVGRQPSPPTASPASTDQSSNPNERRTVTRNRLTAAGFEVLEVLGKTAVLPSEYAAWKPVISALARPDWSVNRTADDAVQQVERQWRRLAYERGVASPEGTLLISLTKQHEDEGWMLVRLPEEPLALDALGPNPGEPEFVAMSLAGDAVCGVTAEEYELWVVCTRVDPLQVADAGVSERG</sequence>
<feature type="transmembrane region" description="Helical" evidence="2">
    <location>
        <begin position="264"/>
        <end position="282"/>
    </location>
</feature>
<reference evidence="5 6" key="1">
    <citation type="submission" date="2020-08" db="EMBL/GenBank/DDBJ databases">
        <title>Sequencing the genomes of 1000 actinobacteria strains.</title>
        <authorList>
            <person name="Klenk H.-P."/>
        </authorList>
    </citation>
    <scope>NUCLEOTIDE SEQUENCE [LARGE SCALE GENOMIC DNA]</scope>
    <source>
        <strain evidence="5 6">DSM 103125</strain>
    </source>
</reference>
<evidence type="ECO:0000313" key="5">
    <source>
        <dbReference type="EMBL" id="MBB5477909.1"/>
    </source>
</evidence>
<dbReference type="EMBL" id="JACHDP010000001">
    <property type="protein sequence ID" value="MBB5477909.1"/>
    <property type="molecule type" value="Genomic_DNA"/>
</dbReference>
<gene>
    <name evidence="5" type="ORF">HNR20_002414</name>
</gene>
<dbReference type="InterPro" id="IPR036291">
    <property type="entry name" value="NAD(P)-bd_dom_sf"/>
</dbReference>
<name>A0A840W0S8_9ACTN</name>
<keyword evidence="2" id="KW-1133">Transmembrane helix</keyword>
<dbReference type="Gene3D" id="3.40.50.720">
    <property type="entry name" value="NAD(P)-binding Rossmann-like Domain"/>
    <property type="match status" value="2"/>
</dbReference>
<dbReference type="PANTHER" id="PTHR43833:SF11">
    <property type="entry name" value="VOLTAGE-GATED POTASSIUM CHANNEL KCH"/>
    <property type="match status" value="1"/>
</dbReference>
<dbReference type="PROSITE" id="PS51202">
    <property type="entry name" value="RCK_C"/>
    <property type="match status" value="1"/>
</dbReference>
<evidence type="ECO:0000313" key="6">
    <source>
        <dbReference type="Proteomes" id="UP000586947"/>
    </source>
</evidence>
<feature type="domain" description="RCK N-terminal" evidence="3">
    <location>
        <begin position="358"/>
        <end position="479"/>
    </location>
</feature>
<accession>A0A840W0S8</accession>
<evidence type="ECO:0000256" key="2">
    <source>
        <dbReference type="SAM" id="Phobius"/>
    </source>
</evidence>
<feature type="compositionally biased region" description="Low complexity" evidence="1">
    <location>
        <begin position="606"/>
        <end position="616"/>
    </location>
</feature>
<comment type="caution">
    <text evidence="5">The sequence shown here is derived from an EMBL/GenBank/DDBJ whole genome shotgun (WGS) entry which is preliminary data.</text>
</comment>
<dbReference type="Proteomes" id="UP000586947">
    <property type="component" value="Unassembled WGS sequence"/>
</dbReference>
<evidence type="ECO:0000259" key="4">
    <source>
        <dbReference type="PROSITE" id="PS51202"/>
    </source>
</evidence>
<keyword evidence="6" id="KW-1185">Reference proteome</keyword>
<dbReference type="PANTHER" id="PTHR43833">
    <property type="entry name" value="POTASSIUM CHANNEL PROTEIN 2-RELATED-RELATED"/>
    <property type="match status" value="1"/>
</dbReference>
<organism evidence="5 6">
    <name type="scientific">Micromonospora parathelypteridis</name>
    <dbReference type="NCBI Taxonomy" id="1839617"/>
    <lineage>
        <taxon>Bacteria</taxon>
        <taxon>Bacillati</taxon>
        <taxon>Actinomycetota</taxon>
        <taxon>Actinomycetes</taxon>
        <taxon>Micromonosporales</taxon>
        <taxon>Micromonosporaceae</taxon>
        <taxon>Micromonospora</taxon>
    </lineage>
</organism>
<feature type="region of interest" description="Disordered" evidence="1">
    <location>
        <begin position="581"/>
        <end position="641"/>
    </location>
</feature>
<protein>
    <submittedName>
        <fullName evidence="5">Trk K+ transport system NAD-binding subunit</fullName>
    </submittedName>
</protein>